<feature type="region of interest" description="Disordered" evidence="3">
    <location>
        <begin position="672"/>
        <end position="752"/>
    </location>
</feature>
<feature type="region of interest" description="Disordered" evidence="3">
    <location>
        <begin position="88"/>
        <end position="170"/>
    </location>
</feature>
<feature type="compositionally biased region" description="Acidic residues" evidence="3">
    <location>
        <begin position="716"/>
        <end position="729"/>
    </location>
</feature>
<dbReference type="Proteomes" id="UP000002748">
    <property type="component" value="Unassembled WGS sequence"/>
</dbReference>
<feature type="region of interest" description="Disordered" evidence="3">
    <location>
        <begin position="1"/>
        <end position="71"/>
    </location>
</feature>
<dbReference type="EMBL" id="ALBS01000307">
    <property type="protein sequence ID" value="EJT46070.1"/>
    <property type="molecule type" value="Genomic_DNA"/>
</dbReference>
<feature type="compositionally biased region" description="Low complexity" evidence="3">
    <location>
        <begin position="144"/>
        <end position="160"/>
    </location>
</feature>
<evidence type="ECO:0000256" key="3">
    <source>
        <dbReference type="SAM" id="MobiDB-lite"/>
    </source>
</evidence>
<protein>
    <submittedName>
        <fullName evidence="4">Uncharacterized protein</fullName>
    </submittedName>
</protein>
<feature type="compositionally biased region" description="Acidic residues" evidence="3">
    <location>
        <begin position="736"/>
        <end position="745"/>
    </location>
</feature>
<feature type="coiled-coil region" evidence="2">
    <location>
        <begin position="305"/>
        <end position="332"/>
    </location>
</feature>
<feature type="compositionally biased region" description="Low complexity" evidence="3">
    <location>
        <begin position="588"/>
        <end position="606"/>
    </location>
</feature>
<feature type="compositionally biased region" description="Basic and acidic residues" evidence="3">
    <location>
        <begin position="706"/>
        <end position="715"/>
    </location>
</feature>
<dbReference type="AlphaFoldDB" id="J4U754"/>
<dbReference type="GO" id="GO:0035493">
    <property type="term" value="P:SNARE complex assembly"/>
    <property type="evidence" value="ECO:0007669"/>
    <property type="project" value="TreeGrafter"/>
</dbReference>
<evidence type="ECO:0000256" key="1">
    <source>
        <dbReference type="ARBA" id="ARBA00023054"/>
    </source>
</evidence>
<dbReference type="VEuPathDB" id="FungiDB:A1Q1_05400"/>
<sequence>MGGVGVHELTLEVPSPAKSSGFLSSPRARRASSISAHDRPVARARAPTLAGEGKHPHIQVGPAGSPEPEEVPARPLAKCFITMTVPEAITNGDKNPPAHLSPGSPNLKRPAVTRSRTTSLPPMPEDRETRADQPKKEKKGGTASGSSSPARRPVAARRSTMGLAPQSGRPAPVPFFFSPIHSPSTNPRFRNLDPEGDFAPWLTGTERAGTSVDIGVWVEERGRWRRLRGAGGLVDLTQLVPVPADTPLPPNTIELTLSTHPRMKFCLPPPGTEPPKRDLMKGVVERSLRETRMKKGANAGALHQLVSIQSAIAETQRQIAELQGQIDALLQADADRSTLRRDMSELALKTKWVRDRVAEVDHSTEEARARNTLHRSRLSARRALLDAAIERTEITRGQASELANEIAEVEAKRTEILPAIHAKRAQHAQALDQLFPIEPVDAGTLIYSILGVPLPVPLGAKDPAPPLSLPPAQTPEGCPRIDERTTSAALGYAALLVQLISNLGGPAAGLAYPVTYGGSRSHVRDVVSVMQGPRSYEYAVFLLNKDIELLMHEWDLRMLDLRQTLPNLKNLLLMLSSPDAPAPGPVTGPGWASGAASRASSRRPSSLYPKSRSASLVWSPHPASRSASIASLVWQPSLDEKVARLSITDGNDKEHRDRIDAVRTDSLAGASVESVMNSASARDLSVSPASPGERRDDLTGQVLKSPEPEFNHDRIEEEEEGSEGTAEADEPSHPDEGEEHDEDDASSDRTQV</sequence>
<dbReference type="RefSeq" id="XP_014177607.1">
    <property type="nucleotide sequence ID" value="XM_014322132.1"/>
</dbReference>
<gene>
    <name evidence="4" type="ORF">A1Q1_05400</name>
</gene>
<feature type="region of interest" description="Disordered" evidence="3">
    <location>
        <begin position="584"/>
        <end position="607"/>
    </location>
</feature>
<proteinExistence type="predicted"/>
<evidence type="ECO:0000313" key="5">
    <source>
        <dbReference type="Proteomes" id="UP000002748"/>
    </source>
</evidence>
<dbReference type="OrthoDB" id="72772at2759"/>
<dbReference type="GO" id="GO:0000323">
    <property type="term" value="C:lytic vacuole"/>
    <property type="evidence" value="ECO:0007669"/>
    <property type="project" value="TreeGrafter"/>
</dbReference>
<feature type="compositionally biased region" description="Basic and acidic residues" evidence="3">
    <location>
        <begin position="124"/>
        <end position="135"/>
    </location>
</feature>
<dbReference type="KEGG" id="tasa:A1Q1_05400"/>
<name>J4U754_TRIAS</name>
<evidence type="ECO:0000256" key="2">
    <source>
        <dbReference type="SAM" id="Coils"/>
    </source>
</evidence>
<comment type="caution">
    <text evidence="4">The sequence shown here is derived from an EMBL/GenBank/DDBJ whole genome shotgun (WGS) entry which is preliminary data.</text>
</comment>
<dbReference type="GO" id="GO:0000149">
    <property type="term" value="F:SNARE binding"/>
    <property type="evidence" value="ECO:0007669"/>
    <property type="project" value="TreeGrafter"/>
</dbReference>
<organism evidence="4 5">
    <name type="scientific">Trichosporon asahii var. asahii (strain ATCC 90039 / CBS 2479 / JCM 2466 / KCTC 7840 / NBRC 103889/ NCYC 2677 / UAMH 7654)</name>
    <name type="common">Yeast</name>
    <dbReference type="NCBI Taxonomy" id="1186058"/>
    <lineage>
        <taxon>Eukaryota</taxon>
        <taxon>Fungi</taxon>
        <taxon>Dikarya</taxon>
        <taxon>Basidiomycota</taxon>
        <taxon>Agaricomycotina</taxon>
        <taxon>Tremellomycetes</taxon>
        <taxon>Trichosporonales</taxon>
        <taxon>Trichosporonaceae</taxon>
        <taxon>Trichosporon</taxon>
    </lineage>
</organism>
<dbReference type="PANTHER" id="PTHR15157">
    <property type="entry name" value="UV RADIATION RESISTANCE-ASSOCIATED GENE PROTEIN"/>
    <property type="match status" value="1"/>
</dbReference>
<dbReference type="PANTHER" id="PTHR15157:SF5">
    <property type="entry name" value="UV RADIATION RESISTANCE-ASSOCIATED GENE PROTEIN"/>
    <property type="match status" value="1"/>
</dbReference>
<evidence type="ECO:0000313" key="4">
    <source>
        <dbReference type="EMBL" id="EJT46070.1"/>
    </source>
</evidence>
<reference evidence="4 5" key="1">
    <citation type="journal article" date="2012" name="Eukaryot. Cell">
        <title>Draft genome sequence of CBS 2479, the standard type strain of Trichosporon asahii.</title>
        <authorList>
            <person name="Yang R.Y."/>
            <person name="Li H.T."/>
            <person name="Zhu H."/>
            <person name="Zhou G.P."/>
            <person name="Wang M."/>
            <person name="Wang L."/>
        </authorList>
    </citation>
    <scope>NUCLEOTIDE SEQUENCE [LARGE SCALE GENOMIC DNA]</scope>
    <source>
        <strain evidence="5">ATCC 90039 / CBS 2479 / JCM 2466 / KCTC 7840 / NCYC 2677 / UAMH 7654</strain>
    </source>
</reference>
<accession>J4U754</accession>
<dbReference type="GeneID" id="25988912"/>
<dbReference type="HOGENOM" id="CLU_370137_0_0_1"/>
<keyword evidence="1 2" id="KW-0175">Coiled coil</keyword>
<dbReference type="GO" id="GO:0005768">
    <property type="term" value="C:endosome"/>
    <property type="evidence" value="ECO:0007669"/>
    <property type="project" value="TreeGrafter"/>
</dbReference>